<dbReference type="InterPro" id="IPR035911">
    <property type="entry name" value="MurE/MurF_N"/>
</dbReference>
<feature type="binding site" evidence="7">
    <location>
        <position position="192"/>
    </location>
    <ligand>
        <name>UDP-N-acetyl-alpha-D-muramoyl-L-alanyl-D-glutamate</name>
        <dbReference type="ChEBI" id="CHEBI:83900"/>
    </ligand>
</feature>
<dbReference type="Gene3D" id="3.40.1390.10">
    <property type="entry name" value="MurE/MurF, N-terminal domain"/>
    <property type="match status" value="1"/>
</dbReference>
<dbReference type="Gene3D" id="3.90.190.20">
    <property type="entry name" value="Mur ligase, C-terminal domain"/>
    <property type="match status" value="1"/>
</dbReference>
<feature type="binding site" evidence="7">
    <location>
        <position position="190"/>
    </location>
    <ligand>
        <name>UDP-N-acetyl-alpha-D-muramoyl-L-alanyl-D-glutamate</name>
        <dbReference type="ChEBI" id="CHEBI:83900"/>
    </ligand>
</feature>
<dbReference type="HAMAP" id="MF_00208">
    <property type="entry name" value="MurE"/>
    <property type="match status" value="1"/>
</dbReference>
<comment type="caution">
    <text evidence="7">Lacks conserved residue(s) required for the propagation of feature annotation.</text>
</comment>
<keyword evidence="7" id="KW-0547">Nucleotide-binding</keyword>
<dbReference type="GO" id="GO:0071555">
    <property type="term" value="P:cell wall organization"/>
    <property type="evidence" value="ECO:0007669"/>
    <property type="project" value="UniProtKB-KW"/>
</dbReference>
<keyword evidence="7" id="KW-0067">ATP-binding</keyword>
<dbReference type="GO" id="GO:0000287">
    <property type="term" value="F:magnesium ion binding"/>
    <property type="evidence" value="ECO:0007669"/>
    <property type="project" value="UniProtKB-UniRule"/>
</dbReference>
<comment type="pathway">
    <text evidence="7 8">Cell wall biogenesis; peptidoglycan biosynthesis.</text>
</comment>
<dbReference type="SUPFAM" id="SSF53244">
    <property type="entry name" value="MurD-like peptide ligases, peptide-binding domain"/>
    <property type="match status" value="1"/>
</dbReference>
<dbReference type="InterPro" id="IPR004101">
    <property type="entry name" value="Mur_ligase_C"/>
</dbReference>
<evidence type="ECO:0000259" key="10">
    <source>
        <dbReference type="Pfam" id="PF02875"/>
    </source>
</evidence>
<evidence type="ECO:0000256" key="2">
    <source>
        <dbReference type="ARBA" id="ARBA00022618"/>
    </source>
</evidence>
<evidence type="ECO:0000256" key="5">
    <source>
        <dbReference type="ARBA" id="ARBA00023306"/>
    </source>
</evidence>
<dbReference type="GO" id="GO:0009252">
    <property type="term" value="P:peptidoglycan biosynthetic process"/>
    <property type="evidence" value="ECO:0007669"/>
    <property type="project" value="UniProtKB-UniRule"/>
</dbReference>
<feature type="domain" description="Mur ligase C-terminal" evidence="10">
    <location>
        <begin position="342"/>
        <end position="469"/>
    </location>
</feature>
<dbReference type="Proteomes" id="UP000326914">
    <property type="component" value="Chromosome"/>
</dbReference>
<dbReference type="EC" id="6.3.2.13" evidence="7"/>
<dbReference type="SUPFAM" id="SSF63418">
    <property type="entry name" value="MurE/MurF N-terminal domain"/>
    <property type="match status" value="1"/>
</dbReference>
<feature type="binding site" evidence="7">
    <location>
        <position position="184"/>
    </location>
    <ligand>
        <name>UDP-N-acetyl-alpha-D-muramoyl-L-alanyl-D-glutamate</name>
        <dbReference type="ChEBI" id="CHEBI:83900"/>
    </ligand>
</feature>
<comment type="subcellular location">
    <subcellularLocation>
        <location evidence="7 8">Cytoplasm</location>
    </subcellularLocation>
</comment>
<evidence type="ECO:0000313" key="13">
    <source>
        <dbReference type="Proteomes" id="UP000326914"/>
    </source>
</evidence>
<dbReference type="UniPathway" id="UPA00219"/>
<dbReference type="PANTHER" id="PTHR23135">
    <property type="entry name" value="MUR LIGASE FAMILY MEMBER"/>
    <property type="match status" value="1"/>
</dbReference>
<dbReference type="EMBL" id="CP042426">
    <property type="protein sequence ID" value="QFQ32062.1"/>
    <property type="molecule type" value="Genomic_DNA"/>
</dbReference>
<dbReference type="Pfam" id="PF01225">
    <property type="entry name" value="Mur_ligase"/>
    <property type="match status" value="1"/>
</dbReference>
<comment type="cofactor">
    <cofactor evidence="7">
        <name>Mg(2+)</name>
        <dbReference type="ChEBI" id="CHEBI:18420"/>
    </cofactor>
</comment>
<dbReference type="InterPro" id="IPR013221">
    <property type="entry name" value="Mur_ligase_cen"/>
</dbReference>
<keyword evidence="5 7" id="KW-0131">Cell cycle</keyword>
<feature type="binding site" evidence="7">
    <location>
        <position position="467"/>
    </location>
    <ligand>
        <name>meso-2,6-diaminopimelate</name>
        <dbReference type="ChEBI" id="CHEBI:57791"/>
    </ligand>
</feature>
<comment type="catalytic activity">
    <reaction evidence="7">
        <text>UDP-N-acetyl-alpha-D-muramoyl-L-alanyl-D-glutamate + meso-2,6-diaminopimelate + ATP = UDP-N-acetyl-alpha-D-muramoyl-L-alanyl-gamma-D-glutamyl-meso-2,6-diaminopimelate + ADP + phosphate + H(+)</text>
        <dbReference type="Rhea" id="RHEA:23676"/>
        <dbReference type="ChEBI" id="CHEBI:15378"/>
        <dbReference type="ChEBI" id="CHEBI:30616"/>
        <dbReference type="ChEBI" id="CHEBI:43474"/>
        <dbReference type="ChEBI" id="CHEBI:57791"/>
        <dbReference type="ChEBI" id="CHEBI:83900"/>
        <dbReference type="ChEBI" id="CHEBI:83905"/>
        <dbReference type="ChEBI" id="CHEBI:456216"/>
        <dbReference type="EC" id="6.3.2.13"/>
    </reaction>
</comment>
<dbReference type="GO" id="GO:0008765">
    <property type="term" value="F:UDP-N-acetylmuramoylalanyl-D-glutamate-2,6-diaminopimelate ligase activity"/>
    <property type="evidence" value="ECO:0007669"/>
    <property type="project" value="UniProtKB-UniRule"/>
</dbReference>
<evidence type="ECO:0000256" key="7">
    <source>
        <dbReference type="HAMAP-Rule" id="MF_00208"/>
    </source>
</evidence>
<dbReference type="GO" id="GO:0005737">
    <property type="term" value="C:cytoplasm"/>
    <property type="evidence" value="ECO:0007669"/>
    <property type="project" value="UniProtKB-SubCell"/>
</dbReference>
<gene>
    <name evidence="7 12" type="primary">murE</name>
    <name evidence="12" type="ORF">FQV32_01345</name>
</gene>
<evidence type="ECO:0000256" key="4">
    <source>
        <dbReference type="ARBA" id="ARBA00022984"/>
    </source>
</evidence>
<feature type="binding site" evidence="7">
    <location>
        <begin position="116"/>
        <end position="122"/>
    </location>
    <ligand>
        <name>ATP</name>
        <dbReference type="ChEBI" id="CHEBI:30616"/>
    </ligand>
</feature>
<feature type="binding site" evidence="7">
    <location>
        <position position="157"/>
    </location>
    <ligand>
        <name>UDP-N-acetyl-alpha-D-muramoyl-L-alanyl-D-glutamate</name>
        <dbReference type="ChEBI" id="CHEBI:83900"/>
    </ligand>
</feature>
<feature type="domain" description="Mur ligase N-terminal catalytic" evidence="9">
    <location>
        <begin position="22"/>
        <end position="102"/>
    </location>
</feature>
<comment type="similarity">
    <text evidence="1 7">Belongs to the MurCDEF family. MurE subfamily.</text>
</comment>
<dbReference type="InterPro" id="IPR005761">
    <property type="entry name" value="UDP-N-AcMur-Glu-dNH2Pim_ligase"/>
</dbReference>
<feature type="binding site" evidence="7">
    <location>
        <position position="392"/>
    </location>
    <ligand>
        <name>meso-2,6-diaminopimelate</name>
        <dbReference type="ChEBI" id="CHEBI:57791"/>
    </ligand>
</feature>
<evidence type="ECO:0000256" key="8">
    <source>
        <dbReference type="RuleBase" id="RU004135"/>
    </source>
</evidence>
<dbReference type="PANTHER" id="PTHR23135:SF4">
    <property type="entry name" value="UDP-N-ACETYLMURAMOYL-L-ALANYL-D-GLUTAMATE--2,6-DIAMINOPIMELATE LIGASE MURE HOMOLOG, CHLOROPLASTIC"/>
    <property type="match status" value="1"/>
</dbReference>
<dbReference type="Pfam" id="PF08245">
    <property type="entry name" value="Mur_ligase_M"/>
    <property type="match status" value="1"/>
</dbReference>
<dbReference type="GO" id="GO:0008360">
    <property type="term" value="P:regulation of cell shape"/>
    <property type="evidence" value="ECO:0007669"/>
    <property type="project" value="UniProtKB-KW"/>
</dbReference>
<keyword evidence="7 12" id="KW-0436">Ligase</keyword>
<dbReference type="Pfam" id="PF02875">
    <property type="entry name" value="Mur_ligase_C"/>
    <property type="match status" value="1"/>
</dbReference>
<dbReference type="OrthoDB" id="9800958at2"/>
<keyword evidence="3 7" id="KW-0133">Cell shape</keyword>
<keyword evidence="7" id="KW-0963">Cytoplasm</keyword>
<comment type="function">
    <text evidence="7">Catalyzes the addition of meso-diaminopimelic acid to the nucleotide precursor UDP-N-acetylmuramoyl-L-alanyl-D-glutamate (UMAG) in the biosynthesis of bacterial cell-wall peptidoglycan.</text>
</comment>
<evidence type="ECO:0000256" key="1">
    <source>
        <dbReference type="ARBA" id="ARBA00005898"/>
    </source>
</evidence>
<dbReference type="NCBIfam" id="TIGR01085">
    <property type="entry name" value="murE"/>
    <property type="match status" value="1"/>
</dbReference>
<feature type="binding site" evidence="7">
    <location>
        <position position="471"/>
    </location>
    <ligand>
        <name>meso-2,6-diaminopimelate</name>
        <dbReference type="ChEBI" id="CHEBI:57791"/>
    </ligand>
</feature>
<evidence type="ECO:0000313" key="12">
    <source>
        <dbReference type="EMBL" id="QFQ32062.1"/>
    </source>
</evidence>
<dbReference type="NCBIfam" id="NF001126">
    <property type="entry name" value="PRK00139.1-4"/>
    <property type="match status" value="1"/>
</dbReference>
<dbReference type="InterPro" id="IPR036565">
    <property type="entry name" value="Mur-like_cat_sf"/>
</dbReference>
<dbReference type="RefSeq" id="WP_158346232.1">
    <property type="nucleotide sequence ID" value="NZ_CP042426.1"/>
</dbReference>
<keyword evidence="7" id="KW-0460">Magnesium</keyword>
<proteinExistence type="inferred from homology"/>
<dbReference type="InterPro" id="IPR000713">
    <property type="entry name" value="Mur_ligase_N"/>
</dbReference>
<dbReference type="SUPFAM" id="SSF53623">
    <property type="entry name" value="MurD-like peptide ligases, catalytic domain"/>
    <property type="match status" value="1"/>
</dbReference>
<name>A0A5J6Z9I9_9GAMM</name>
<dbReference type="Gene3D" id="3.40.1190.10">
    <property type="entry name" value="Mur-like, catalytic domain"/>
    <property type="match status" value="1"/>
</dbReference>
<feature type="binding site" evidence="7">
    <location>
        <begin position="158"/>
        <end position="159"/>
    </location>
    <ligand>
        <name>UDP-N-acetyl-alpha-D-muramoyl-L-alanyl-D-glutamate</name>
        <dbReference type="ChEBI" id="CHEBI:83900"/>
    </ligand>
</feature>
<sequence>MKEKNLKYFLSPWIKNLPKININNLVLDSRKLTSKDVFIAIKGKKKDGHDFIFDALSKKITAVLSETTKKKQHGKINYINNIPIISFFKISEKLSILAGRFYCEPSSRLKVIGITGTNGKTTVSQLINQWSELLGNKTATMGTLGNGFYNFLKPTINTTSSAIDIQSFLHSVSNKVKLVTIEVSSHGLVQNRVKNVLFYIAIFTNLTQDHLDYHGSIKEYALAKLSLFTNHQVKKIILNANDRYAKNWLKNFSNKYTVAVTIKDPQQKKYATKWINATNIKIYSSKTNIKFESSWGNGTLSTCLIGNFNVENLLLALACMLEMNYKLPDLIKTSIQLKPIYGRMQKLVFSKKPIFIIDYAHTPDALKKALKTIKLQYSQKRIWCIFGCGGERDKKKRPLMGKIAEKIADKVIITNDNPRNENQNIIINEIITGCRKKEKITIIPDRKKAIAYVFFQSSINDIIFISGKGHENYQIVGDKCIYHSDQETVLNLLEEQHDSYVVKKNC</sequence>
<organism evidence="12 13">
    <name type="scientific">Buchnera aphidicola</name>
    <name type="common">Aphis gossypii</name>
    <dbReference type="NCBI Taxonomy" id="98785"/>
    <lineage>
        <taxon>Bacteria</taxon>
        <taxon>Pseudomonadati</taxon>
        <taxon>Pseudomonadota</taxon>
        <taxon>Gammaproteobacteria</taxon>
        <taxon>Enterobacterales</taxon>
        <taxon>Erwiniaceae</taxon>
        <taxon>Buchnera</taxon>
    </lineage>
</organism>
<feature type="binding site" evidence="7">
    <location>
        <position position="27"/>
    </location>
    <ligand>
        <name>UDP-N-acetyl-alpha-D-muramoyl-L-alanyl-D-glutamate</name>
        <dbReference type="ChEBI" id="CHEBI:83900"/>
    </ligand>
</feature>
<dbReference type="GO" id="GO:0051301">
    <property type="term" value="P:cell division"/>
    <property type="evidence" value="ECO:0007669"/>
    <property type="project" value="UniProtKB-KW"/>
</dbReference>
<feature type="short sequence motif" description="Meso-diaminopimelate recognition motif" evidence="7">
    <location>
        <begin position="416"/>
        <end position="419"/>
    </location>
</feature>
<feature type="domain" description="Mur ligase central" evidence="11">
    <location>
        <begin position="114"/>
        <end position="319"/>
    </location>
</feature>
<reference evidence="12 13" key="1">
    <citation type="submission" date="2019-07" db="EMBL/GenBank/DDBJ databases">
        <title>Buchnera limit thermal tolerance of host aphids.</title>
        <authorList>
            <person name="Zhang B."/>
            <person name="Moran N."/>
        </authorList>
    </citation>
    <scope>NUCLEOTIDE SEQUENCE [LARGE SCALE GENOMIC DNA]</scope>
    <source>
        <strain evidence="12 13">Ago-UT1</strain>
    </source>
</reference>
<feature type="binding site" evidence="7">
    <location>
        <begin position="416"/>
        <end position="419"/>
    </location>
    <ligand>
        <name>meso-2,6-diaminopimelate</name>
        <dbReference type="ChEBI" id="CHEBI:57791"/>
    </ligand>
</feature>
<dbReference type="InterPro" id="IPR036615">
    <property type="entry name" value="Mur_ligase_C_dom_sf"/>
</dbReference>
<comment type="PTM">
    <text evidence="7">Carboxylation is probably crucial for Mg(2+) binding and, consequently, for the gamma-phosphate positioning of ATP.</text>
</comment>
<protein>
    <recommendedName>
        <fullName evidence="7">UDP-N-acetylmuramoyl-L-alanyl-D-glutamate--2,6-diaminopimelate ligase</fullName>
        <ecNumber evidence="7">6.3.2.13</ecNumber>
    </recommendedName>
    <alternativeName>
        <fullName evidence="7">Meso-A2pm-adding enzyme</fullName>
    </alternativeName>
    <alternativeName>
        <fullName evidence="7">Meso-diaminopimelate-adding enzyme</fullName>
    </alternativeName>
    <alternativeName>
        <fullName evidence="7">UDP-MurNAc-L-Ala-D-Glu:meso-diaminopimelate ligase</fullName>
    </alternativeName>
    <alternativeName>
        <fullName evidence="7">UDP-MurNAc-tripeptide synthetase</fullName>
    </alternativeName>
    <alternativeName>
        <fullName evidence="7">UDP-N-acetylmuramyl-tripeptide synthetase</fullName>
    </alternativeName>
</protein>
<dbReference type="GO" id="GO:0005524">
    <property type="term" value="F:ATP binding"/>
    <property type="evidence" value="ECO:0007669"/>
    <property type="project" value="UniProtKB-UniRule"/>
</dbReference>
<dbReference type="NCBIfam" id="NF001123">
    <property type="entry name" value="PRK00139.1-1"/>
    <property type="match status" value="1"/>
</dbReference>
<feature type="modified residue" description="N6-carboxylysine" evidence="7">
    <location>
        <position position="224"/>
    </location>
</feature>
<keyword evidence="4 7" id="KW-0573">Peptidoglycan synthesis</keyword>
<evidence type="ECO:0000259" key="11">
    <source>
        <dbReference type="Pfam" id="PF08245"/>
    </source>
</evidence>
<evidence type="ECO:0000256" key="6">
    <source>
        <dbReference type="ARBA" id="ARBA00023316"/>
    </source>
</evidence>
<evidence type="ECO:0000256" key="3">
    <source>
        <dbReference type="ARBA" id="ARBA00022960"/>
    </source>
</evidence>
<evidence type="ECO:0000259" key="9">
    <source>
        <dbReference type="Pfam" id="PF01225"/>
    </source>
</evidence>
<feature type="binding site" evidence="7">
    <location>
        <position position="29"/>
    </location>
    <ligand>
        <name>UDP-N-acetyl-alpha-D-muramoyl-L-alanyl-D-glutamate</name>
        <dbReference type="ChEBI" id="CHEBI:83900"/>
    </ligand>
</feature>
<keyword evidence="6 7" id="KW-0961">Cell wall biogenesis/degradation</keyword>
<keyword evidence="2 7" id="KW-0132">Cell division</keyword>
<accession>A0A5J6Z9I9</accession>
<dbReference type="AlphaFoldDB" id="A0A5J6Z9I9"/>